<dbReference type="Pfam" id="PF18442">
    <property type="entry name" value="G2BR"/>
    <property type="match status" value="1"/>
</dbReference>
<accession>A0A087UE75</accession>
<feature type="non-terminal residue" evidence="3">
    <location>
        <position position="50"/>
    </location>
</feature>
<reference evidence="3 4" key="1">
    <citation type="submission" date="2013-11" db="EMBL/GenBank/DDBJ databases">
        <title>Genome sequencing of Stegodyphus mimosarum.</title>
        <authorList>
            <person name="Bechsgaard J."/>
        </authorList>
    </citation>
    <scope>NUCLEOTIDE SEQUENCE [LARGE SCALE GENOMIC DNA]</scope>
</reference>
<evidence type="ECO:0000313" key="3">
    <source>
        <dbReference type="EMBL" id="KFM75664.1"/>
    </source>
</evidence>
<evidence type="ECO:0000259" key="2">
    <source>
        <dbReference type="Pfam" id="PF18442"/>
    </source>
</evidence>
<protein>
    <recommendedName>
        <fullName evidence="2">E3 ubiquitin-protein ligase AMFR Ube2g2-binding region domain-containing protein</fullName>
    </recommendedName>
</protein>
<dbReference type="InterPro" id="IPR040675">
    <property type="entry name" value="AMFR_Ube2g2-bd"/>
</dbReference>
<evidence type="ECO:0000256" key="1">
    <source>
        <dbReference type="SAM" id="MobiDB-lite"/>
    </source>
</evidence>
<evidence type="ECO:0000313" key="4">
    <source>
        <dbReference type="Proteomes" id="UP000054359"/>
    </source>
</evidence>
<sequence length="50" mass="5909">MNMQITSPLGCRFSKSPQERERILAKRKEELINLARRKYLHKSQDSECTS</sequence>
<dbReference type="EMBL" id="KK119418">
    <property type="protein sequence ID" value="KFM75664.1"/>
    <property type="molecule type" value="Genomic_DNA"/>
</dbReference>
<name>A0A087UE75_STEMI</name>
<organism evidence="3 4">
    <name type="scientific">Stegodyphus mimosarum</name>
    <name type="common">African social velvet spider</name>
    <dbReference type="NCBI Taxonomy" id="407821"/>
    <lineage>
        <taxon>Eukaryota</taxon>
        <taxon>Metazoa</taxon>
        <taxon>Ecdysozoa</taxon>
        <taxon>Arthropoda</taxon>
        <taxon>Chelicerata</taxon>
        <taxon>Arachnida</taxon>
        <taxon>Araneae</taxon>
        <taxon>Araneomorphae</taxon>
        <taxon>Entelegynae</taxon>
        <taxon>Eresoidea</taxon>
        <taxon>Eresidae</taxon>
        <taxon>Stegodyphus</taxon>
    </lineage>
</organism>
<proteinExistence type="predicted"/>
<dbReference type="AlphaFoldDB" id="A0A087UE75"/>
<gene>
    <name evidence="3" type="ORF">X975_22632</name>
</gene>
<feature type="region of interest" description="Disordered" evidence="1">
    <location>
        <begin position="1"/>
        <end position="20"/>
    </location>
</feature>
<keyword evidence="4" id="KW-1185">Reference proteome</keyword>
<feature type="domain" description="E3 ubiquitin-protein ligase AMFR Ube2g2-binding region" evidence="2">
    <location>
        <begin position="17"/>
        <end position="42"/>
    </location>
</feature>
<dbReference type="Proteomes" id="UP000054359">
    <property type="component" value="Unassembled WGS sequence"/>
</dbReference>
<dbReference type="OrthoDB" id="3824970at2759"/>